<evidence type="ECO:0000256" key="7">
    <source>
        <dbReference type="ARBA" id="ARBA00022840"/>
    </source>
</evidence>
<dbReference type="CDD" id="cd00082">
    <property type="entry name" value="HisKA"/>
    <property type="match status" value="1"/>
</dbReference>
<dbReference type="Gene3D" id="3.30.565.10">
    <property type="entry name" value="Histidine kinase-like ATPase, C-terminal domain"/>
    <property type="match status" value="1"/>
</dbReference>
<dbReference type="InterPro" id="IPR003661">
    <property type="entry name" value="HisK_dim/P_dom"/>
</dbReference>
<dbReference type="InterPro" id="IPR036890">
    <property type="entry name" value="HATPase_C_sf"/>
</dbReference>
<evidence type="ECO:0000256" key="9">
    <source>
        <dbReference type="SAM" id="Coils"/>
    </source>
</evidence>
<evidence type="ECO:0000256" key="6">
    <source>
        <dbReference type="ARBA" id="ARBA00022777"/>
    </source>
</evidence>
<dbReference type="PANTHER" id="PTHR43065:SF10">
    <property type="entry name" value="PEROXIDE STRESS-ACTIVATED HISTIDINE KINASE MAK3"/>
    <property type="match status" value="1"/>
</dbReference>
<evidence type="ECO:0000256" key="1">
    <source>
        <dbReference type="ARBA" id="ARBA00000085"/>
    </source>
</evidence>
<keyword evidence="6" id="KW-0418">Kinase</keyword>
<dbReference type="PRINTS" id="PR00344">
    <property type="entry name" value="BCTRLSENSOR"/>
</dbReference>
<evidence type="ECO:0000313" key="13">
    <source>
        <dbReference type="Proteomes" id="UP000676506"/>
    </source>
</evidence>
<evidence type="ECO:0000256" key="3">
    <source>
        <dbReference type="ARBA" id="ARBA00022553"/>
    </source>
</evidence>
<dbReference type="Pfam" id="PF00512">
    <property type="entry name" value="HisKA"/>
    <property type="match status" value="1"/>
</dbReference>
<evidence type="ECO:0000256" key="8">
    <source>
        <dbReference type="ARBA" id="ARBA00023012"/>
    </source>
</evidence>
<reference evidence="12 13" key="1">
    <citation type="submission" date="2021-03" db="EMBL/GenBank/DDBJ databases">
        <title>Genomic and phenotypic characterization of Chloracidobacterium isolates provides evidence for multiple species.</title>
        <authorList>
            <person name="Saini M.K."/>
            <person name="Costas A.M.G."/>
            <person name="Tank M."/>
            <person name="Bryant D.A."/>
        </authorList>
    </citation>
    <scope>NUCLEOTIDE SEQUENCE [LARGE SCALE GENOMIC DNA]</scope>
    <source>
        <strain evidence="12 13">BV2-C</strain>
    </source>
</reference>
<dbReference type="Gene3D" id="1.10.287.130">
    <property type="match status" value="1"/>
</dbReference>
<dbReference type="PANTHER" id="PTHR43065">
    <property type="entry name" value="SENSOR HISTIDINE KINASE"/>
    <property type="match status" value="1"/>
</dbReference>
<organism evidence="12 13">
    <name type="scientific">Chloracidobacterium validum</name>
    <dbReference type="NCBI Taxonomy" id="2821543"/>
    <lineage>
        <taxon>Bacteria</taxon>
        <taxon>Pseudomonadati</taxon>
        <taxon>Acidobacteriota</taxon>
        <taxon>Terriglobia</taxon>
        <taxon>Terriglobales</taxon>
        <taxon>Acidobacteriaceae</taxon>
        <taxon>Chloracidobacterium</taxon>
    </lineage>
</organism>
<dbReference type="InterPro" id="IPR035965">
    <property type="entry name" value="PAS-like_dom_sf"/>
</dbReference>
<evidence type="ECO:0000259" key="11">
    <source>
        <dbReference type="PROSITE" id="PS50109"/>
    </source>
</evidence>
<evidence type="ECO:0000256" key="5">
    <source>
        <dbReference type="ARBA" id="ARBA00022741"/>
    </source>
</evidence>
<dbReference type="SMART" id="SM00388">
    <property type="entry name" value="HisKA"/>
    <property type="match status" value="1"/>
</dbReference>
<dbReference type="Proteomes" id="UP000676506">
    <property type="component" value="Chromosome 1"/>
</dbReference>
<feature type="transmembrane region" description="Helical" evidence="10">
    <location>
        <begin position="35"/>
        <end position="56"/>
    </location>
</feature>
<evidence type="ECO:0000313" key="12">
    <source>
        <dbReference type="EMBL" id="QUW02141.1"/>
    </source>
</evidence>
<dbReference type="PROSITE" id="PS50109">
    <property type="entry name" value="HIS_KIN"/>
    <property type="match status" value="1"/>
</dbReference>
<gene>
    <name evidence="12" type="ORF">J8C06_07145</name>
</gene>
<dbReference type="EC" id="2.7.13.3" evidence="2"/>
<name>A0ABX8B593_9BACT</name>
<feature type="coiled-coil region" evidence="9">
    <location>
        <begin position="231"/>
        <end position="258"/>
    </location>
</feature>
<proteinExistence type="predicted"/>
<evidence type="ECO:0000256" key="4">
    <source>
        <dbReference type="ARBA" id="ARBA00022679"/>
    </source>
</evidence>
<keyword evidence="8" id="KW-0902">Two-component regulatory system</keyword>
<keyword evidence="7" id="KW-0067">ATP-binding</keyword>
<dbReference type="SUPFAM" id="SSF55874">
    <property type="entry name" value="ATPase domain of HSP90 chaperone/DNA topoisomerase II/histidine kinase"/>
    <property type="match status" value="1"/>
</dbReference>
<accession>A0ABX8B593</accession>
<dbReference type="RefSeq" id="WP_211428031.1">
    <property type="nucleotide sequence ID" value="NZ_CP072648.1"/>
</dbReference>
<sequence>MMIHTAPRRSLARDRAGDCRRARLRVGRRIRSGQALAVALVALLTGVCLIGLWMTYALRNAYEREAQHRTQTEARLAAQLIMADVLAQAELPTQLAADRLPPNLTAAVALYDHAGRRHAMASRNDPTGELTLPERLDAGSFRQETGVYVQEAWVMTLPLQKDDGKLMGGLYLSARHRGARLSTALTRLGYELPLWLAVTASGLWLMHALLRTGTSLRPARDARAAPVEFVLESYQEVIDRLQSTGRELERLRSDAEHRAVAQAEFSDRLIASIPDALIVASADGTVVLANLAAQTLFGRSPGVPLDVFFADVPALRDLVVNSLQSSQVCRQSDITATIGGHERTLDASVSPIPGAASVLCLVANITELAALRATAHAKETMTNVGEMAAGIAHEFKNSLATMDGYARLLAQDAPDSPAASALRDEVRHLTQVVSEFLTFARPLRLAAGPVDLMSVVEEVAQALEPESTRRDVTLVLPSALPTVAGDAALLRRALENLLRNALEAIPEDATVREVRIRTEIGQGEVTLLVEDSGRGFPPEVASNLFVPFFTTKKQGHGLGLAIVRKIVVGHNGRIEARNLPGGGAQFRVSLPLYLSAEA</sequence>
<keyword evidence="4" id="KW-0808">Transferase</keyword>
<comment type="catalytic activity">
    <reaction evidence="1">
        <text>ATP + protein L-histidine = ADP + protein N-phospho-L-histidine.</text>
        <dbReference type="EC" id="2.7.13.3"/>
    </reaction>
</comment>
<dbReference type="Gene3D" id="3.30.450.20">
    <property type="entry name" value="PAS domain"/>
    <property type="match status" value="1"/>
</dbReference>
<dbReference type="InterPro" id="IPR004358">
    <property type="entry name" value="Sig_transdc_His_kin-like_C"/>
</dbReference>
<evidence type="ECO:0000256" key="2">
    <source>
        <dbReference type="ARBA" id="ARBA00012438"/>
    </source>
</evidence>
<keyword evidence="3" id="KW-0597">Phosphoprotein</keyword>
<dbReference type="InterPro" id="IPR000014">
    <property type="entry name" value="PAS"/>
</dbReference>
<dbReference type="SUPFAM" id="SSF55785">
    <property type="entry name" value="PYP-like sensor domain (PAS domain)"/>
    <property type="match status" value="1"/>
</dbReference>
<keyword evidence="9" id="KW-0175">Coiled coil</keyword>
<keyword evidence="10" id="KW-0472">Membrane</keyword>
<keyword evidence="5" id="KW-0547">Nucleotide-binding</keyword>
<dbReference type="InterPro" id="IPR003594">
    <property type="entry name" value="HATPase_dom"/>
</dbReference>
<keyword evidence="10" id="KW-0812">Transmembrane</keyword>
<dbReference type="SUPFAM" id="SSF47384">
    <property type="entry name" value="Homodimeric domain of signal transducing histidine kinase"/>
    <property type="match status" value="1"/>
</dbReference>
<feature type="domain" description="Histidine kinase" evidence="11">
    <location>
        <begin position="390"/>
        <end position="594"/>
    </location>
</feature>
<dbReference type="EMBL" id="CP072648">
    <property type="protein sequence ID" value="QUW02141.1"/>
    <property type="molecule type" value="Genomic_DNA"/>
</dbReference>
<protein>
    <recommendedName>
        <fullName evidence="2">histidine kinase</fullName>
        <ecNumber evidence="2">2.7.13.3</ecNumber>
    </recommendedName>
</protein>
<dbReference type="Pfam" id="PF08448">
    <property type="entry name" value="PAS_4"/>
    <property type="match status" value="1"/>
</dbReference>
<dbReference type="SMART" id="SM00091">
    <property type="entry name" value="PAS"/>
    <property type="match status" value="1"/>
</dbReference>
<dbReference type="SMART" id="SM00387">
    <property type="entry name" value="HATPase_c"/>
    <property type="match status" value="1"/>
</dbReference>
<dbReference type="Pfam" id="PF02518">
    <property type="entry name" value="HATPase_c"/>
    <property type="match status" value="1"/>
</dbReference>
<keyword evidence="13" id="KW-1185">Reference proteome</keyword>
<dbReference type="InterPro" id="IPR005467">
    <property type="entry name" value="His_kinase_dom"/>
</dbReference>
<dbReference type="InterPro" id="IPR036097">
    <property type="entry name" value="HisK_dim/P_sf"/>
</dbReference>
<dbReference type="InterPro" id="IPR013656">
    <property type="entry name" value="PAS_4"/>
</dbReference>
<dbReference type="CDD" id="cd00130">
    <property type="entry name" value="PAS"/>
    <property type="match status" value="1"/>
</dbReference>
<evidence type="ECO:0000256" key="10">
    <source>
        <dbReference type="SAM" id="Phobius"/>
    </source>
</evidence>
<keyword evidence="10" id="KW-1133">Transmembrane helix</keyword>